<accession>A0ABS5HMC2</accession>
<proteinExistence type="predicted"/>
<dbReference type="Pfam" id="PF00132">
    <property type="entry name" value="Hexapep"/>
    <property type="match status" value="1"/>
</dbReference>
<dbReference type="CDD" id="cd04647">
    <property type="entry name" value="LbH_MAT_like"/>
    <property type="match status" value="1"/>
</dbReference>
<dbReference type="SUPFAM" id="SSF51161">
    <property type="entry name" value="Trimeric LpxA-like enzymes"/>
    <property type="match status" value="1"/>
</dbReference>
<organism evidence="1 2">
    <name type="scientific">Thalassovita aquimarina</name>
    <dbReference type="NCBI Taxonomy" id="2785917"/>
    <lineage>
        <taxon>Bacteria</taxon>
        <taxon>Pseudomonadati</taxon>
        <taxon>Pseudomonadota</taxon>
        <taxon>Alphaproteobacteria</taxon>
        <taxon>Rhodobacterales</taxon>
        <taxon>Roseobacteraceae</taxon>
        <taxon>Thalassovita</taxon>
    </lineage>
</organism>
<dbReference type="Gene3D" id="2.160.10.10">
    <property type="entry name" value="Hexapeptide repeat proteins"/>
    <property type="match status" value="1"/>
</dbReference>
<dbReference type="PANTHER" id="PTHR23416">
    <property type="entry name" value="SIALIC ACID SYNTHASE-RELATED"/>
    <property type="match status" value="1"/>
</dbReference>
<dbReference type="Proteomes" id="UP001195941">
    <property type="component" value="Unassembled WGS sequence"/>
</dbReference>
<dbReference type="InterPro" id="IPR011004">
    <property type="entry name" value="Trimer_LpxA-like_sf"/>
</dbReference>
<dbReference type="GO" id="GO:0016746">
    <property type="term" value="F:acyltransferase activity"/>
    <property type="evidence" value="ECO:0007669"/>
    <property type="project" value="UniProtKB-KW"/>
</dbReference>
<protein>
    <submittedName>
        <fullName evidence="1">Acyltransferase</fullName>
    </submittedName>
</protein>
<dbReference type="RefSeq" id="WP_212699583.1">
    <property type="nucleotide sequence ID" value="NZ_JADMKU010000002.1"/>
</dbReference>
<gene>
    <name evidence="1" type="ORF">IT775_02895</name>
</gene>
<keyword evidence="1" id="KW-0808">Transferase</keyword>
<evidence type="ECO:0000313" key="2">
    <source>
        <dbReference type="Proteomes" id="UP001195941"/>
    </source>
</evidence>
<name>A0ABS5HMC2_9RHOB</name>
<dbReference type="InterPro" id="IPR051159">
    <property type="entry name" value="Hexapeptide_acetyltransf"/>
</dbReference>
<keyword evidence="2" id="KW-1185">Reference proteome</keyword>
<dbReference type="EMBL" id="JADMKU010000002">
    <property type="protein sequence ID" value="MBR9650069.1"/>
    <property type="molecule type" value="Genomic_DNA"/>
</dbReference>
<keyword evidence="1" id="KW-0012">Acyltransferase</keyword>
<dbReference type="InterPro" id="IPR001451">
    <property type="entry name" value="Hexapep"/>
</dbReference>
<sequence length="231" mass="25234">MSSELVERDIAGLVPPEQRDLFEDCTLQAPERALDKISVLSPPVPGLRRGYRIVVTEPNFAGRLRVTLGPGTGSVRLDTRGPVNLDLRMWREGTVQIGAGTTINQARIVCDEADIVVGKDGLWSDEILVQSNDQHGIIDLETMQICNGGRRKITIGDHVWIGRRTMIMPDVSIGKGAILAAGAVLTSDMPDNTIFAGVPARPIREKVSWSRSPRGFSTAERKLMDIPQDGE</sequence>
<evidence type="ECO:0000313" key="1">
    <source>
        <dbReference type="EMBL" id="MBR9650069.1"/>
    </source>
</evidence>
<comment type="caution">
    <text evidence="1">The sequence shown here is derived from an EMBL/GenBank/DDBJ whole genome shotgun (WGS) entry which is preliminary data.</text>
</comment>
<reference evidence="1 2" key="1">
    <citation type="journal article" date="2021" name="Arch. Microbiol.">
        <title>Thalassobius aquimarinus sp. nov., isolated from the Sea of Japan seashore.</title>
        <authorList>
            <person name="Kurilenko V.V."/>
            <person name="Romanenko L.A."/>
            <person name="Chernysheva N.Y."/>
            <person name="Velansky P.V."/>
            <person name="Tekutyeva L.A."/>
            <person name="Isaeva M.P."/>
            <person name="Mikhailov V.V."/>
        </authorList>
    </citation>
    <scope>NUCLEOTIDE SEQUENCE [LARGE SCALE GENOMIC DNA]</scope>
    <source>
        <strain evidence="1 2">KMM 8518</strain>
    </source>
</reference>